<dbReference type="AlphaFoldDB" id="A0A367LAM1"/>
<evidence type="ECO:0000313" key="2">
    <source>
        <dbReference type="EMBL" id="RCI11292.1"/>
    </source>
</evidence>
<dbReference type="STRING" id="1330021.A0A367LAM1"/>
<feature type="compositionally biased region" description="Basic and acidic residues" evidence="1">
    <location>
        <begin position="335"/>
        <end position="354"/>
    </location>
</feature>
<sequence length="761" mass="82749">MSSCTGIIMEEPKLVDVAMKTTMTTTTSKTTAEKPEQQEQQPDDQQSSPTSPKLLTVLDPPPTRDADADEEQDKPPAAQQPQAPTPPAELELSREAKKESPPAARLSPPPFTGPDHDDAEVESELSEPGSNVASPPAESMMELEDEIVVGDRPNERTKTSPPRGNPSAEPDQEMQDVRDELSVSSHYPKRKRTSLYSDLSETKIEISQAQPANDSRLPALARDLKSKSTRQSLAAANVKGVLLGHWRDSAVTDESMKHAVYGFIDSRDRLRTRIQPQTKGGKSLVQDHPLPPGAGATWVTFDRVVLSPHLANLDQLQIKEYTRIRLTAASDETDQERKAAEAEAAKEAVSRVKDVNAGSETPDATSRPDAKRRKVSGGYAAGTATPSDSSVVDAVRSQTPPHPIASNQTRFSIDPLPGTRPTRILLGFWRPSSEVDPKDRHAVYGILGQNDMFRVKVVRETRDGRFVDGNFPSGAGALWIPYEEVEFDQHLARLSRQEIKEFCRIRQFQIDHGETEADRADNETKAVQEAQTRAAVLLKQPSASAAAAAAAAAVATAAAAAAALTATASNPAASSDDMPDRPSVKPAHELRQSRRIEPRPDSGRNLRQTPNEGGTRSTQRLQGSDAVERTSALARREISRVEAIQGRVDRLALSRERAVAAATDAASAAAAAAAAESPAANGRTTLFHESEDMQRLNKVWARQESLRMKAGAEDVKIYDGVKYERKSTGPFMGKLVSQGAIINIEGEDYVEYRVLTKPSFF</sequence>
<feature type="compositionally biased region" description="Low complexity" evidence="1">
    <location>
        <begin position="19"/>
        <end position="30"/>
    </location>
</feature>
<evidence type="ECO:0000313" key="3">
    <source>
        <dbReference type="Proteomes" id="UP000253664"/>
    </source>
</evidence>
<protein>
    <submittedName>
        <fullName evidence="2">Uncharacterized protein</fullName>
    </submittedName>
</protein>
<feature type="compositionally biased region" description="Basic and acidic residues" evidence="1">
    <location>
        <begin position="578"/>
        <end position="604"/>
    </location>
</feature>
<dbReference type="OrthoDB" id="5235778at2759"/>
<gene>
    <name evidence="2" type="ORF">L249_7124</name>
</gene>
<keyword evidence="3" id="KW-1185">Reference proteome</keyword>
<feature type="region of interest" description="Disordered" evidence="1">
    <location>
        <begin position="1"/>
        <end position="189"/>
    </location>
</feature>
<feature type="region of interest" description="Disordered" evidence="1">
    <location>
        <begin position="569"/>
        <end position="629"/>
    </location>
</feature>
<name>A0A367LAM1_9HYPO</name>
<evidence type="ECO:0000256" key="1">
    <source>
        <dbReference type="SAM" id="MobiDB-lite"/>
    </source>
</evidence>
<accession>A0A367LAM1</accession>
<comment type="caution">
    <text evidence="2">The sequence shown here is derived from an EMBL/GenBank/DDBJ whole genome shotgun (WGS) entry which is preliminary data.</text>
</comment>
<reference evidence="2 3" key="1">
    <citation type="journal article" date="2015" name="BMC Genomics">
        <title>Insights from the genome of Ophiocordyceps polyrhachis-furcata to pathogenicity and host specificity in insect fungi.</title>
        <authorList>
            <person name="Wichadakul D."/>
            <person name="Kobmoo N."/>
            <person name="Ingsriswang S."/>
            <person name="Tangphatsornruang S."/>
            <person name="Chantasingh D."/>
            <person name="Luangsa-ard J.J."/>
            <person name="Eurwilaichitr L."/>
        </authorList>
    </citation>
    <scope>NUCLEOTIDE SEQUENCE [LARGE SCALE GENOMIC DNA]</scope>
    <source>
        <strain evidence="2 3">BCC 54312</strain>
    </source>
</reference>
<dbReference type="Proteomes" id="UP000253664">
    <property type="component" value="Unassembled WGS sequence"/>
</dbReference>
<organism evidence="2 3">
    <name type="scientific">Ophiocordyceps polyrhachis-furcata BCC 54312</name>
    <dbReference type="NCBI Taxonomy" id="1330021"/>
    <lineage>
        <taxon>Eukaryota</taxon>
        <taxon>Fungi</taxon>
        <taxon>Dikarya</taxon>
        <taxon>Ascomycota</taxon>
        <taxon>Pezizomycotina</taxon>
        <taxon>Sordariomycetes</taxon>
        <taxon>Hypocreomycetidae</taxon>
        <taxon>Hypocreales</taxon>
        <taxon>Ophiocordycipitaceae</taxon>
        <taxon>Ophiocordyceps</taxon>
    </lineage>
</organism>
<feature type="compositionally biased region" description="Polar residues" evidence="1">
    <location>
        <begin position="605"/>
        <end position="622"/>
    </location>
</feature>
<feature type="compositionally biased region" description="Basic and acidic residues" evidence="1">
    <location>
        <begin position="91"/>
        <end position="100"/>
    </location>
</feature>
<proteinExistence type="predicted"/>
<feature type="compositionally biased region" description="Low complexity" evidence="1">
    <location>
        <begin position="38"/>
        <end position="53"/>
    </location>
</feature>
<dbReference type="EMBL" id="LKCN02000010">
    <property type="protein sequence ID" value="RCI11292.1"/>
    <property type="molecule type" value="Genomic_DNA"/>
</dbReference>
<feature type="region of interest" description="Disordered" evidence="1">
    <location>
        <begin position="330"/>
        <end position="416"/>
    </location>
</feature>